<keyword evidence="3" id="KW-1185">Reference proteome</keyword>
<gene>
    <name evidence="2" type="ORF">niasHT_000506</name>
</gene>
<organism evidence="2 3">
    <name type="scientific">Heterodera trifolii</name>
    <dbReference type="NCBI Taxonomy" id="157864"/>
    <lineage>
        <taxon>Eukaryota</taxon>
        <taxon>Metazoa</taxon>
        <taxon>Ecdysozoa</taxon>
        <taxon>Nematoda</taxon>
        <taxon>Chromadorea</taxon>
        <taxon>Rhabditida</taxon>
        <taxon>Tylenchina</taxon>
        <taxon>Tylenchomorpha</taxon>
        <taxon>Tylenchoidea</taxon>
        <taxon>Heteroderidae</taxon>
        <taxon>Heteroderinae</taxon>
        <taxon>Heterodera</taxon>
    </lineage>
</organism>
<protein>
    <submittedName>
        <fullName evidence="2">Uncharacterized protein</fullName>
    </submittedName>
</protein>
<feature type="compositionally biased region" description="Polar residues" evidence="1">
    <location>
        <begin position="85"/>
        <end position="96"/>
    </location>
</feature>
<proteinExistence type="predicted"/>
<sequence length="236" mass="25489">MHTQPRITDMFKIANAPASVVVRPMPTTPGSAGRKSRGASVHLTPWSFKKKQHHQQQSPLTPTAAAASRRKRPLLATSVGDEHQQQQCPDGASASSKRICASADGVVELLKDEEAENAENRWPPLVQQPAEPVATDLVALDTLLEQQGHNQQPQPEQQRPAEAVQKAAKKERCTAKKGGKACGCSATCRPRISPSLLRRNESAEETELAQRRICAMARLSQGQMASAATGADHCVQ</sequence>
<evidence type="ECO:0000313" key="3">
    <source>
        <dbReference type="Proteomes" id="UP001620626"/>
    </source>
</evidence>
<dbReference type="EMBL" id="JBICBT010000264">
    <property type="protein sequence ID" value="KAL3118746.1"/>
    <property type="molecule type" value="Genomic_DNA"/>
</dbReference>
<accession>A0ABD2LU24</accession>
<dbReference type="AlphaFoldDB" id="A0ABD2LU24"/>
<evidence type="ECO:0000256" key="1">
    <source>
        <dbReference type="SAM" id="MobiDB-lite"/>
    </source>
</evidence>
<dbReference type="Proteomes" id="UP001620626">
    <property type="component" value="Unassembled WGS sequence"/>
</dbReference>
<name>A0ABD2LU24_9BILA</name>
<comment type="caution">
    <text evidence="2">The sequence shown here is derived from an EMBL/GenBank/DDBJ whole genome shotgun (WGS) entry which is preliminary data.</text>
</comment>
<feature type="region of interest" description="Disordered" evidence="1">
    <location>
        <begin position="22"/>
        <end position="96"/>
    </location>
</feature>
<evidence type="ECO:0000313" key="2">
    <source>
        <dbReference type="EMBL" id="KAL3118746.1"/>
    </source>
</evidence>
<reference evidence="2 3" key="1">
    <citation type="submission" date="2024-10" db="EMBL/GenBank/DDBJ databases">
        <authorList>
            <person name="Kim D."/>
        </authorList>
    </citation>
    <scope>NUCLEOTIDE SEQUENCE [LARGE SCALE GENOMIC DNA]</scope>
    <source>
        <strain evidence="2">BH-2024</strain>
    </source>
</reference>